<comment type="caution">
    <text evidence="2">The sequence shown here is derived from an EMBL/GenBank/DDBJ whole genome shotgun (WGS) entry which is preliminary data.</text>
</comment>
<evidence type="ECO:0000259" key="1">
    <source>
        <dbReference type="Pfam" id="PF00850"/>
    </source>
</evidence>
<name>X1I6X6_9ZZZZ</name>
<proteinExistence type="predicted"/>
<dbReference type="EMBL" id="BARU01033228">
    <property type="protein sequence ID" value="GAH65010.1"/>
    <property type="molecule type" value="Genomic_DNA"/>
</dbReference>
<accession>X1I6X6</accession>
<dbReference type="PRINTS" id="PR01270">
    <property type="entry name" value="HDASUPER"/>
</dbReference>
<evidence type="ECO:0000313" key="2">
    <source>
        <dbReference type="EMBL" id="GAH65010.1"/>
    </source>
</evidence>
<dbReference type="AlphaFoldDB" id="X1I6X6"/>
<dbReference type="GO" id="GO:0040029">
    <property type="term" value="P:epigenetic regulation of gene expression"/>
    <property type="evidence" value="ECO:0007669"/>
    <property type="project" value="TreeGrafter"/>
</dbReference>
<feature type="non-terminal residue" evidence="2">
    <location>
        <position position="1"/>
    </location>
</feature>
<dbReference type="InterPro" id="IPR023696">
    <property type="entry name" value="Ureohydrolase_dom_sf"/>
</dbReference>
<reference evidence="2" key="1">
    <citation type="journal article" date="2014" name="Front. Microbiol.">
        <title>High frequency of phylogenetically diverse reductive dehalogenase-homologous genes in deep subseafloor sedimentary metagenomes.</title>
        <authorList>
            <person name="Kawai M."/>
            <person name="Futagami T."/>
            <person name="Toyoda A."/>
            <person name="Takaki Y."/>
            <person name="Nishi S."/>
            <person name="Hori S."/>
            <person name="Arai W."/>
            <person name="Tsubouchi T."/>
            <person name="Morono Y."/>
            <person name="Uchiyama I."/>
            <person name="Ito T."/>
            <person name="Fujiyama A."/>
            <person name="Inagaki F."/>
            <person name="Takami H."/>
        </authorList>
    </citation>
    <scope>NUCLEOTIDE SEQUENCE</scope>
    <source>
        <strain evidence="2">Expedition CK06-06</strain>
    </source>
</reference>
<protein>
    <recommendedName>
        <fullName evidence="1">Histone deacetylase domain-containing protein</fullName>
    </recommendedName>
</protein>
<gene>
    <name evidence="2" type="ORF">S03H2_52313</name>
</gene>
<dbReference type="InterPro" id="IPR000286">
    <property type="entry name" value="HDACs"/>
</dbReference>
<dbReference type="PANTHER" id="PTHR10625:SF10">
    <property type="entry name" value="HISTONE DEACETYLASE HDAC1"/>
    <property type="match status" value="1"/>
</dbReference>
<sequence>AKHEIAAGFCLFNNIAIATQKLVNEGKKVFILDIDGHHGDGTQNIFYQSNKVLYCSMHQEYAYPWTGKIDETGEGEGKGYTMNFPLPAGSGDNEFLSAVDIAIEIAKKFQPDVVGVSAGFDGYEKDSILGLNYSLNAYYECGYRLRQAFQNIFAVLEGGYHQDIKKCTESFIKGIRT</sequence>
<dbReference type="InterPro" id="IPR023801">
    <property type="entry name" value="His_deacetylse_dom"/>
</dbReference>
<dbReference type="Pfam" id="PF00850">
    <property type="entry name" value="Hist_deacetyl"/>
    <property type="match status" value="1"/>
</dbReference>
<dbReference type="Gene3D" id="3.40.800.20">
    <property type="entry name" value="Histone deacetylase domain"/>
    <property type="match status" value="1"/>
</dbReference>
<dbReference type="PANTHER" id="PTHR10625">
    <property type="entry name" value="HISTONE DEACETYLASE HDAC1-RELATED"/>
    <property type="match status" value="1"/>
</dbReference>
<dbReference type="InterPro" id="IPR037138">
    <property type="entry name" value="His_deacetylse_dom_sf"/>
</dbReference>
<dbReference type="SUPFAM" id="SSF52768">
    <property type="entry name" value="Arginase/deacetylase"/>
    <property type="match status" value="1"/>
</dbReference>
<dbReference type="GO" id="GO:0004407">
    <property type="term" value="F:histone deacetylase activity"/>
    <property type="evidence" value="ECO:0007669"/>
    <property type="project" value="TreeGrafter"/>
</dbReference>
<organism evidence="2">
    <name type="scientific">marine sediment metagenome</name>
    <dbReference type="NCBI Taxonomy" id="412755"/>
    <lineage>
        <taxon>unclassified sequences</taxon>
        <taxon>metagenomes</taxon>
        <taxon>ecological metagenomes</taxon>
    </lineage>
</organism>
<feature type="domain" description="Histone deacetylase" evidence="1">
    <location>
        <begin position="1"/>
        <end position="173"/>
    </location>
</feature>